<dbReference type="SUPFAM" id="SSF51556">
    <property type="entry name" value="Metallo-dependent hydrolases"/>
    <property type="match status" value="1"/>
</dbReference>
<dbReference type="AlphaFoldDB" id="A0A1I4HMU6"/>
<proteinExistence type="predicted"/>
<evidence type="ECO:0000313" key="3">
    <source>
        <dbReference type="EMBL" id="SFL43080.1"/>
    </source>
</evidence>
<dbReference type="OrthoDB" id="9031471at2"/>
<dbReference type="CDD" id="cd01300">
    <property type="entry name" value="YtcJ_like"/>
    <property type="match status" value="1"/>
</dbReference>
<dbReference type="InterPro" id="IPR011059">
    <property type="entry name" value="Metal-dep_hydrolase_composite"/>
</dbReference>
<protein>
    <recommendedName>
        <fullName evidence="2">Amidohydrolase 3 domain-containing protein</fullName>
    </recommendedName>
</protein>
<dbReference type="InterPro" id="IPR032466">
    <property type="entry name" value="Metal_Hydrolase"/>
</dbReference>
<gene>
    <name evidence="3" type="ORF">SAMN02982985_00088</name>
</gene>
<feature type="domain" description="Amidohydrolase 3" evidence="2">
    <location>
        <begin position="77"/>
        <end position="593"/>
    </location>
</feature>
<feature type="signal peptide" evidence="1">
    <location>
        <begin position="1"/>
        <end position="23"/>
    </location>
</feature>
<sequence>MTSSTLRNAATLSLLLAASAASAAGAAPAADTVYRNGYVYTVDAHDSVRQALAVRGGRIVYVGDDAGAAAHIGKRSKVVDLGGRMLMPGLVDGHMHPQSGGARLLNCNLNYAALTVAQFQARIQACLDRDKGADAKRWLVVVNWFQQGMQPDGVATSAATLDALNTARPVVVRSSFGHSALVNRRALELAGIGRDTPDPVAGKIVRDAGGEASGLLEDAAQELVMQHLPPLTPAENLAASRAALAAMRRQGVTSFLDAYTDPETMTAFRQLQRRGELSARGHFAVLIAPEQGAAPAKAVAALLAQARRYDQGPTRVAPSMQVRHAKLFMDGVIAAPALSGTMLAPYYVDKGTPQQPHWVPGDSTGPAAYFAPAALRGVLGELARARIDPHIHVDGDGAVRQALDAIAALRATPEGRAARPALAHDEIVDPADLARFAALDTTAVLSFQWAKPAPDTVGALQPYMGPQRYALVEPQALLLDAGARVAFGSDWPVDALDQWFALKVGVTRTAAPDAGAEFAGRLGAQPGLPRAAALRAITINAAYTLRQEAQTGSLEVGKLADLIVLDRNFFTIPAEDIANIKVLQTVVGGKEVYRDEALH</sequence>
<feature type="chain" id="PRO_5011796448" description="Amidohydrolase 3 domain-containing protein" evidence="1">
    <location>
        <begin position="24"/>
        <end position="599"/>
    </location>
</feature>
<reference evidence="3 4" key="1">
    <citation type="submission" date="2016-10" db="EMBL/GenBank/DDBJ databases">
        <authorList>
            <person name="de Groot N.N."/>
        </authorList>
    </citation>
    <scope>NUCLEOTIDE SEQUENCE [LARGE SCALE GENOMIC DNA]</scope>
    <source>
        <strain evidence="3 4">ATCC 43154</strain>
    </source>
</reference>
<dbReference type="PANTHER" id="PTHR22642:SF2">
    <property type="entry name" value="PROTEIN LONG AFTER FAR-RED 3"/>
    <property type="match status" value="1"/>
</dbReference>
<dbReference type="RefSeq" id="WP_093382134.1">
    <property type="nucleotide sequence ID" value="NZ_FOTW01000004.1"/>
</dbReference>
<evidence type="ECO:0000313" key="4">
    <source>
        <dbReference type="Proteomes" id="UP000199470"/>
    </source>
</evidence>
<dbReference type="EMBL" id="FOTW01000004">
    <property type="protein sequence ID" value="SFL43080.1"/>
    <property type="molecule type" value="Genomic_DNA"/>
</dbReference>
<dbReference type="Gene3D" id="2.30.40.10">
    <property type="entry name" value="Urease, subunit C, domain 1"/>
    <property type="match status" value="1"/>
</dbReference>
<dbReference type="InterPro" id="IPR013108">
    <property type="entry name" value="Amidohydro_3"/>
</dbReference>
<accession>A0A1I4HMU6</accession>
<dbReference type="STRING" id="758825.SAMN02982985_00088"/>
<evidence type="ECO:0000259" key="2">
    <source>
        <dbReference type="Pfam" id="PF07969"/>
    </source>
</evidence>
<organism evidence="3 4">
    <name type="scientific">Rugamonas rubra</name>
    <dbReference type="NCBI Taxonomy" id="758825"/>
    <lineage>
        <taxon>Bacteria</taxon>
        <taxon>Pseudomonadati</taxon>
        <taxon>Pseudomonadota</taxon>
        <taxon>Betaproteobacteria</taxon>
        <taxon>Burkholderiales</taxon>
        <taxon>Oxalobacteraceae</taxon>
        <taxon>Telluria group</taxon>
        <taxon>Rugamonas</taxon>
    </lineage>
</organism>
<name>A0A1I4HMU6_9BURK</name>
<dbReference type="PANTHER" id="PTHR22642">
    <property type="entry name" value="IMIDAZOLONEPROPIONASE"/>
    <property type="match status" value="1"/>
</dbReference>
<dbReference type="GO" id="GO:0016810">
    <property type="term" value="F:hydrolase activity, acting on carbon-nitrogen (but not peptide) bonds"/>
    <property type="evidence" value="ECO:0007669"/>
    <property type="project" value="InterPro"/>
</dbReference>
<dbReference type="Gene3D" id="3.20.20.140">
    <property type="entry name" value="Metal-dependent hydrolases"/>
    <property type="match status" value="1"/>
</dbReference>
<evidence type="ECO:0000256" key="1">
    <source>
        <dbReference type="SAM" id="SignalP"/>
    </source>
</evidence>
<keyword evidence="1" id="KW-0732">Signal</keyword>
<dbReference type="SUPFAM" id="SSF51338">
    <property type="entry name" value="Composite domain of metallo-dependent hydrolases"/>
    <property type="match status" value="1"/>
</dbReference>
<dbReference type="InterPro" id="IPR033932">
    <property type="entry name" value="YtcJ-like"/>
</dbReference>
<dbReference type="Gene3D" id="3.10.310.70">
    <property type="match status" value="1"/>
</dbReference>
<keyword evidence="4" id="KW-1185">Reference proteome</keyword>
<dbReference type="Pfam" id="PF07969">
    <property type="entry name" value="Amidohydro_3"/>
    <property type="match status" value="1"/>
</dbReference>
<dbReference type="Proteomes" id="UP000199470">
    <property type="component" value="Unassembled WGS sequence"/>
</dbReference>